<accession>A0A4V3SAS4</accession>
<gene>
    <name evidence="2" type="ORF">DBV15_00828</name>
</gene>
<reference evidence="2 3" key="1">
    <citation type="journal article" date="2019" name="Philos. Trans. R. Soc. Lond., B, Biol. Sci.">
        <title>Ant behaviour and brain gene expression of defending hosts depend on the ecological success of the intruding social parasite.</title>
        <authorList>
            <person name="Kaur R."/>
            <person name="Stoldt M."/>
            <person name="Jongepier E."/>
            <person name="Feldmeyer B."/>
            <person name="Menzel F."/>
            <person name="Bornberg-Bauer E."/>
            <person name="Foitzik S."/>
        </authorList>
    </citation>
    <scope>NUCLEOTIDE SEQUENCE [LARGE SCALE GENOMIC DNA]</scope>
    <source>
        <tissue evidence="2">Whole body</tissue>
    </source>
</reference>
<comment type="caution">
    <text evidence="2">The sequence shown here is derived from an EMBL/GenBank/DDBJ whole genome shotgun (WGS) entry which is preliminary data.</text>
</comment>
<feature type="signal peptide" evidence="1">
    <location>
        <begin position="1"/>
        <end position="26"/>
    </location>
</feature>
<sequence>MATKVCYFAMFVALLASSHDFLCCSAHPGASAPDWMRELNEQISAMTRNIERQTQELTQHVNSQIENSLRPALAEVDKAIANLPKDAQGRIITSGSVITNGGKITRYSYVNGMSQTIESGHTPDGEPYVRRIEEENDGKYLYHNEVSFNPRTNATDKIRWKLNLTTPGAIPEIITDEK</sequence>
<dbReference type="AlphaFoldDB" id="A0A4V3SAS4"/>
<keyword evidence="3" id="KW-1185">Reference proteome</keyword>
<keyword evidence="1" id="KW-0732">Signal</keyword>
<dbReference type="Proteomes" id="UP000310200">
    <property type="component" value="Unassembled WGS sequence"/>
</dbReference>
<evidence type="ECO:0000256" key="1">
    <source>
        <dbReference type="SAM" id="SignalP"/>
    </source>
</evidence>
<proteinExistence type="predicted"/>
<feature type="chain" id="PRO_5020966140" evidence="1">
    <location>
        <begin position="27"/>
        <end position="178"/>
    </location>
</feature>
<protein>
    <submittedName>
        <fullName evidence="2">Uncharacterized protein</fullName>
    </submittedName>
</protein>
<evidence type="ECO:0000313" key="2">
    <source>
        <dbReference type="EMBL" id="TGZ50064.1"/>
    </source>
</evidence>
<evidence type="ECO:0000313" key="3">
    <source>
        <dbReference type="Proteomes" id="UP000310200"/>
    </source>
</evidence>
<dbReference type="EMBL" id="QBLH01002024">
    <property type="protein sequence ID" value="TGZ50064.1"/>
    <property type="molecule type" value="Genomic_DNA"/>
</dbReference>
<name>A0A4V3SAS4_9HYME</name>
<organism evidence="2 3">
    <name type="scientific">Temnothorax longispinosus</name>
    <dbReference type="NCBI Taxonomy" id="300112"/>
    <lineage>
        <taxon>Eukaryota</taxon>
        <taxon>Metazoa</taxon>
        <taxon>Ecdysozoa</taxon>
        <taxon>Arthropoda</taxon>
        <taxon>Hexapoda</taxon>
        <taxon>Insecta</taxon>
        <taxon>Pterygota</taxon>
        <taxon>Neoptera</taxon>
        <taxon>Endopterygota</taxon>
        <taxon>Hymenoptera</taxon>
        <taxon>Apocrita</taxon>
        <taxon>Aculeata</taxon>
        <taxon>Formicoidea</taxon>
        <taxon>Formicidae</taxon>
        <taxon>Myrmicinae</taxon>
        <taxon>Temnothorax</taxon>
    </lineage>
</organism>